<accession>A0A0K6GML0</accession>
<dbReference type="STRING" id="1325335.GCA_001418025_01096"/>
<keyword evidence="1" id="KW-0472">Membrane</keyword>
<name>A0A0K6GML0_9BACL</name>
<evidence type="ECO:0000256" key="1">
    <source>
        <dbReference type="SAM" id="Phobius"/>
    </source>
</evidence>
<dbReference type="EMBL" id="CYGZ01000005">
    <property type="protein sequence ID" value="CUA79788.1"/>
    <property type="molecule type" value="Genomic_DNA"/>
</dbReference>
<feature type="transmembrane region" description="Helical" evidence="1">
    <location>
        <begin position="61"/>
        <end position="77"/>
    </location>
</feature>
<dbReference type="AlphaFoldDB" id="A0A0K6GML0"/>
<protein>
    <submittedName>
        <fullName evidence="2">Uncharacterized protein</fullName>
    </submittedName>
</protein>
<dbReference type="Proteomes" id="UP000182738">
    <property type="component" value="Unassembled WGS sequence"/>
</dbReference>
<evidence type="ECO:0000313" key="3">
    <source>
        <dbReference type="Proteomes" id="UP000182738"/>
    </source>
</evidence>
<keyword evidence="3" id="KW-1185">Reference proteome</keyword>
<gene>
    <name evidence="2" type="ORF">Ga0061060_105186</name>
</gene>
<organism evidence="2 3">
    <name type="scientific">Anoxybacillus suryakundensis</name>
    <dbReference type="NCBI Taxonomy" id="1325335"/>
    <lineage>
        <taxon>Bacteria</taxon>
        <taxon>Bacillati</taxon>
        <taxon>Bacillota</taxon>
        <taxon>Bacilli</taxon>
        <taxon>Bacillales</taxon>
        <taxon>Anoxybacillaceae</taxon>
        <taxon>Anoxybacillus</taxon>
    </lineage>
</organism>
<reference evidence="3" key="1">
    <citation type="submission" date="2015-08" db="EMBL/GenBank/DDBJ databases">
        <authorList>
            <person name="Varghese N."/>
        </authorList>
    </citation>
    <scope>NUCLEOTIDE SEQUENCE [LARGE SCALE GENOMIC DNA]</scope>
    <source>
        <strain evidence="3">DSM 27374</strain>
    </source>
</reference>
<keyword evidence="1" id="KW-0812">Transmembrane</keyword>
<sequence length="78" mass="9197">MSTTPGVSFFEYIVIMNVDKFFVAFSVSTTFIDKFFTSYNLVDKIFSQLFRFVDNILKPLQHKYLSAIILLFLLWIII</sequence>
<evidence type="ECO:0000313" key="2">
    <source>
        <dbReference type="EMBL" id="CUA79788.1"/>
    </source>
</evidence>
<keyword evidence="1" id="KW-1133">Transmembrane helix</keyword>
<proteinExistence type="predicted"/>